<dbReference type="RefSeq" id="WP_377766653.1">
    <property type="nucleotide sequence ID" value="NZ_JBHULB010000011.1"/>
</dbReference>
<gene>
    <name evidence="2" type="ORF">ACFSQJ_09135</name>
</gene>
<accession>A0ABW5MY63</accession>
<name>A0ABW5MY63_9FLAO</name>
<feature type="transmembrane region" description="Helical" evidence="1">
    <location>
        <begin position="126"/>
        <end position="143"/>
    </location>
</feature>
<evidence type="ECO:0000313" key="3">
    <source>
        <dbReference type="Proteomes" id="UP001597526"/>
    </source>
</evidence>
<evidence type="ECO:0000256" key="1">
    <source>
        <dbReference type="SAM" id="Phobius"/>
    </source>
</evidence>
<organism evidence="2 3">
    <name type="scientific">Croceitalea marina</name>
    <dbReference type="NCBI Taxonomy" id="1775166"/>
    <lineage>
        <taxon>Bacteria</taxon>
        <taxon>Pseudomonadati</taxon>
        <taxon>Bacteroidota</taxon>
        <taxon>Flavobacteriia</taxon>
        <taxon>Flavobacteriales</taxon>
        <taxon>Flavobacteriaceae</taxon>
        <taxon>Croceitalea</taxon>
    </lineage>
</organism>
<protein>
    <submittedName>
        <fullName evidence="2">Uncharacterized protein</fullName>
    </submittedName>
</protein>
<sequence>MKRDFQKKFRLKWRGLSFIFLFLSMDELISIHEPLISIIHSFTNITSGFLYFAWVIPYGISCVLFVFLYLNFLKSLPTKTRMLFIISGITFCIGAIGMELIGGKIFTTIGQLSWQFALSTTVEETLEMLGICLFIYALADFISNNLGSVKTVFTDHLKD</sequence>
<keyword evidence="3" id="KW-1185">Reference proteome</keyword>
<reference evidence="3" key="1">
    <citation type="journal article" date="2019" name="Int. J. Syst. Evol. Microbiol.">
        <title>The Global Catalogue of Microorganisms (GCM) 10K type strain sequencing project: providing services to taxonomists for standard genome sequencing and annotation.</title>
        <authorList>
            <consortium name="The Broad Institute Genomics Platform"/>
            <consortium name="The Broad Institute Genome Sequencing Center for Infectious Disease"/>
            <person name="Wu L."/>
            <person name="Ma J."/>
        </authorList>
    </citation>
    <scope>NUCLEOTIDE SEQUENCE [LARGE SCALE GENOMIC DNA]</scope>
    <source>
        <strain evidence="3">KCTC 52368</strain>
    </source>
</reference>
<comment type="caution">
    <text evidence="2">The sequence shown here is derived from an EMBL/GenBank/DDBJ whole genome shotgun (WGS) entry which is preliminary data.</text>
</comment>
<keyword evidence="1" id="KW-1133">Transmembrane helix</keyword>
<dbReference type="Proteomes" id="UP001597526">
    <property type="component" value="Unassembled WGS sequence"/>
</dbReference>
<feature type="transmembrane region" description="Helical" evidence="1">
    <location>
        <begin position="51"/>
        <end position="70"/>
    </location>
</feature>
<evidence type="ECO:0000313" key="2">
    <source>
        <dbReference type="EMBL" id="MFD2587093.1"/>
    </source>
</evidence>
<keyword evidence="1" id="KW-0472">Membrane</keyword>
<keyword evidence="1" id="KW-0812">Transmembrane</keyword>
<feature type="transmembrane region" description="Helical" evidence="1">
    <location>
        <begin position="82"/>
        <end position="106"/>
    </location>
</feature>
<dbReference type="EMBL" id="JBHULB010000011">
    <property type="protein sequence ID" value="MFD2587093.1"/>
    <property type="molecule type" value="Genomic_DNA"/>
</dbReference>
<proteinExistence type="predicted"/>